<reference evidence="2 3" key="2">
    <citation type="journal article" date="2012" name="J. Bacteriol.">
        <title>Genome Sequence of Edwardsiella ictaluri 93-146, a Strain Associated with a Natural Channel Catfish Outbreak of Enteric Septicemia of Catfish.</title>
        <authorList>
            <person name="Williams M.L."/>
            <person name="Gillaspy A.F."/>
            <person name="Dyer D.W."/>
            <person name="Thune R.L."/>
            <person name="Waldbieser G.C."/>
            <person name="Schuster S.C."/>
            <person name="Gipson J."/>
            <person name="Zaitshik J."/>
            <person name="Landry C."/>
            <person name="Banes M.M."/>
            <person name="Lawrence M.L."/>
        </authorList>
    </citation>
    <scope>NUCLEOTIDE SEQUENCE [LARGE SCALE GENOMIC DNA]</scope>
    <source>
        <strain evidence="2 3">93-146</strain>
    </source>
</reference>
<keyword evidence="1" id="KW-0472">Membrane</keyword>
<feature type="transmembrane region" description="Helical" evidence="1">
    <location>
        <begin position="16"/>
        <end position="36"/>
    </location>
</feature>
<keyword evidence="1" id="KW-1133">Transmembrane helix</keyword>
<protein>
    <submittedName>
        <fullName evidence="2">Uncharacterized protein</fullName>
    </submittedName>
</protein>
<name>C5BH81_EDWI9</name>
<dbReference type="AlphaFoldDB" id="C5BH81"/>
<organism evidence="2 3">
    <name type="scientific">Edwardsiella ictaluri (strain 93-146)</name>
    <dbReference type="NCBI Taxonomy" id="634503"/>
    <lineage>
        <taxon>Bacteria</taxon>
        <taxon>Pseudomonadati</taxon>
        <taxon>Pseudomonadota</taxon>
        <taxon>Gammaproteobacteria</taxon>
        <taxon>Enterobacterales</taxon>
        <taxon>Hafniaceae</taxon>
        <taxon>Edwardsiella</taxon>
    </lineage>
</organism>
<sequence length="37" mass="4326">MSIGFVIIINLNYDSLFINLVFVGYCAFYSVILMVWF</sequence>
<gene>
    <name evidence="2" type="ordered locus">NT01EI_0796</name>
</gene>
<dbReference type="Proteomes" id="UP000001485">
    <property type="component" value="Chromosome"/>
</dbReference>
<evidence type="ECO:0000313" key="3">
    <source>
        <dbReference type="Proteomes" id="UP000001485"/>
    </source>
</evidence>
<keyword evidence="1" id="KW-0812">Transmembrane</keyword>
<dbReference type="EMBL" id="CP001600">
    <property type="protein sequence ID" value="ACR68017.1"/>
    <property type="molecule type" value="Genomic_DNA"/>
</dbReference>
<evidence type="ECO:0000256" key="1">
    <source>
        <dbReference type="SAM" id="Phobius"/>
    </source>
</evidence>
<proteinExistence type="predicted"/>
<accession>C5BH81</accession>
<reference evidence="3" key="1">
    <citation type="submission" date="2009-03" db="EMBL/GenBank/DDBJ databases">
        <title>Complete genome sequence of Edwardsiella ictaluri 93-146.</title>
        <authorList>
            <person name="Williams M.L."/>
            <person name="Gillaspy A.F."/>
            <person name="Dyer D.W."/>
            <person name="Thune R.L."/>
            <person name="Waldbieser G.C."/>
            <person name="Schuster S.C."/>
            <person name="Gipson J."/>
            <person name="Zaitshik J."/>
            <person name="Landry C."/>
            <person name="Lawrence M.L."/>
        </authorList>
    </citation>
    <scope>NUCLEOTIDE SEQUENCE [LARGE SCALE GENOMIC DNA]</scope>
    <source>
        <strain evidence="3">93-146</strain>
    </source>
</reference>
<dbReference type="KEGG" id="eic:NT01EI_0796"/>
<evidence type="ECO:0000313" key="2">
    <source>
        <dbReference type="EMBL" id="ACR68017.1"/>
    </source>
</evidence>
<dbReference type="HOGENOM" id="CLU_3343046_0_0_6"/>